<accession>A0A095X1U3</accession>
<evidence type="ECO:0000256" key="5">
    <source>
        <dbReference type="ARBA" id="ARBA00022438"/>
    </source>
</evidence>
<dbReference type="PANTHER" id="PTHR34448">
    <property type="entry name" value="AMINOPEPTIDASE"/>
    <property type="match status" value="1"/>
</dbReference>
<dbReference type="InterPro" id="IPR000787">
    <property type="entry name" value="Peptidase_M29"/>
</dbReference>
<dbReference type="RefSeq" id="WP_037328168.1">
    <property type="nucleotide sequence ID" value="NZ_JRMW01000037.1"/>
</dbReference>
<dbReference type="SUPFAM" id="SSF144052">
    <property type="entry name" value="Thermophilic metalloprotease-like"/>
    <property type="match status" value="1"/>
</dbReference>
<proteinExistence type="inferred from homology"/>
<evidence type="ECO:0000313" key="11">
    <source>
        <dbReference type="Proteomes" id="UP000029579"/>
    </source>
</evidence>
<reference evidence="10 11" key="1">
    <citation type="submission" date="2014-07" db="EMBL/GenBank/DDBJ databases">
        <authorList>
            <person name="McCorrison J."/>
            <person name="Sanka R."/>
            <person name="Torralba M."/>
            <person name="Gillis M."/>
            <person name="Haft D.H."/>
            <person name="Methe B."/>
            <person name="Sutton G."/>
            <person name="Nelson K.E."/>
        </authorList>
    </citation>
    <scope>NUCLEOTIDE SEQUENCE [LARGE SCALE GENOMIC DNA]</scope>
    <source>
        <strain evidence="10 11">S7-1-13</strain>
    </source>
</reference>
<keyword evidence="5" id="KW-0031">Aminopeptidase</keyword>
<comment type="caution">
    <text evidence="10">The sequence shown here is derived from an EMBL/GenBank/DDBJ whole genome shotgun (WGS) entry which is preliminary data.</text>
</comment>
<comment type="cofactor">
    <cofactor evidence="3">
        <name>Zn(2+)</name>
        <dbReference type="ChEBI" id="CHEBI:29105"/>
    </cofactor>
</comment>
<evidence type="ECO:0000256" key="1">
    <source>
        <dbReference type="ARBA" id="ARBA00001941"/>
    </source>
</evidence>
<dbReference type="EMBL" id="JRMW01000037">
    <property type="protein sequence ID" value="KGF03706.1"/>
    <property type="molecule type" value="Genomic_DNA"/>
</dbReference>
<dbReference type="PRINTS" id="PR00919">
    <property type="entry name" value="THERMOPTASE"/>
</dbReference>
<keyword evidence="7" id="KW-0479">Metal-binding</keyword>
<gene>
    <name evidence="10" type="ORF">HMPREF1630_06560</name>
</gene>
<evidence type="ECO:0000256" key="3">
    <source>
        <dbReference type="ARBA" id="ARBA00001947"/>
    </source>
</evidence>
<dbReference type="GO" id="GO:0006508">
    <property type="term" value="P:proteolysis"/>
    <property type="evidence" value="ECO:0007669"/>
    <property type="project" value="UniProtKB-KW"/>
</dbReference>
<sequence length="410" mass="46498">MQKRIENFARLAVEFGVNVQEGEDVLISSPVESPELARLMTKAAYEKGARKVSINWVDDALTRLAYEYESQETLNEVPDWLVEKSRYQIAEKRSNRISIVSEDPDLLKGLDETKISEAVKARSLKLKDFVKYTMNDIVSWLVISVPSVKWAEKVFPDLKGDEACQRLWEVILDVCRVSDSWEETKKNWEDHLKTLDDKAEFLNSHQFEYVHYKSANGTDLKVKLPKNHIWMSAGSKNAKGDRFIPNMPTEEVFTAPQYDGVDGKLVATKPLVYNGVVINHFEFTFKDGVVIDFDAKEGKDTLKKMLESDEGSKNLGEIALVPYDSPISNSNILFYNTLFDENASCHFALGKAYPTCVEGGADLDDSEVKSIGINDSLIHEDFMVGDKDLEIIGYKNEKAYPIFKDGNWAF</sequence>
<organism evidence="10 11">
    <name type="scientific">Anaerococcus lactolyticus S7-1-13</name>
    <dbReference type="NCBI Taxonomy" id="1284686"/>
    <lineage>
        <taxon>Bacteria</taxon>
        <taxon>Bacillati</taxon>
        <taxon>Bacillota</taxon>
        <taxon>Tissierellia</taxon>
        <taxon>Tissierellales</taxon>
        <taxon>Peptoniphilaceae</taxon>
        <taxon>Anaerococcus</taxon>
    </lineage>
</organism>
<dbReference type="PANTHER" id="PTHR34448:SF3">
    <property type="entry name" value="AMINOPEPTIDASE AMPS"/>
    <property type="match status" value="1"/>
</dbReference>
<evidence type="ECO:0000256" key="2">
    <source>
        <dbReference type="ARBA" id="ARBA00001946"/>
    </source>
</evidence>
<comment type="similarity">
    <text evidence="4">Belongs to the peptidase M29 family.</text>
</comment>
<evidence type="ECO:0000256" key="9">
    <source>
        <dbReference type="ARBA" id="ARBA00023049"/>
    </source>
</evidence>
<evidence type="ECO:0000256" key="8">
    <source>
        <dbReference type="ARBA" id="ARBA00022801"/>
    </source>
</evidence>
<evidence type="ECO:0000256" key="6">
    <source>
        <dbReference type="ARBA" id="ARBA00022670"/>
    </source>
</evidence>
<dbReference type="Proteomes" id="UP000029579">
    <property type="component" value="Unassembled WGS sequence"/>
</dbReference>
<dbReference type="Gene3D" id="3.40.1830.10">
    <property type="entry name" value="Thermophilic metalloprotease (M29)"/>
    <property type="match status" value="1"/>
</dbReference>
<dbReference type="GO" id="GO:0004177">
    <property type="term" value="F:aminopeptidase activity"/>
    <property type="evidence" value="ECO:0007669"/>
    <property type="project" value="UniProtKB-KW"/>
</dbReference>
<evidence type="ECO:0000256" key="4">
    <source>
        <dbReference type="ARBA" id="ARBA00008236"/>
    </source>
</evidence>
<dbReference type="OrthoDB" id="9803993at2"/>
<name>A0A095X1U3_9FIRM</name>
<dbReference type="Pfam" id="PF02073">
    <property type="entry name" value="Peptidase_M29"/>
    <property type="match status" value="1"/>
</dbReference>
<keyword evidence="8" id="KW-0378">Hydrolase</keyword>
<keyword evidence="6" id="KW-0645">Protease</keyword>
<keyword evidence="9" id="KW-0482">Metalloprotease</keyword>
<evidence type="ECO:0000313" key="10">
    <source>
        <dbReference type="EMBL" id="KGF03706.1"/>
    </source>
</evidence>
<dbReference type="GO" id="GO:0008237">
    <property type="term" value="F:metallopeptidase activity"/>
    <property type="evidence" value="ECO:0007669"/>
    <property type="project" value="UniProtKB-KW"/>
</dbReference>
<dbReference type="InterPro" id="IPR052170">
    <property type="entry name" value="M29_Exopeptidase"/>
</dbReference>
<dbReference type="eggNOG" id="COG2309">
    <property type="taxonomic scope" value="Bacteria"/>
</dbReference>
<protein>
    <submittedName>
        <fullName evidence="10">Peptidase M29</fullName>
    </submittedName>
</protein>
<comment type="cofactor">
    <cofactor evidence="2">
        <name>Mg(2+)</name>
        <dbReference type="ChEBI" id="CHEBI:18420"/>
    </cofactor>
</comment>
<comment type="cofactor">
    <cofactor evidence="1">
        <name>Co(2+)</name>
        <dbReference type="ChEBI" id="CHEBI:48828"/>
    </cofactor>
</comment>
<evidence type="ECO:0000256" key="7">
    <source>
        <dbReference type="ARBA" id="ARBA00022723"/>
    </source>
</evidence>
<dbReference type="AlphaFoldDB" id="A0A095X1U3"/>
<dbReference type="GO" id="GO:0046872">
    <property type="term" value="F:metal ion binding"/>
    <property type="evidence" value="ECO:0007669"/>
    <property type="project" value="UniProtKB-KW"/>
</dbReference>
<dbReference type="InterPro" id="IPR035097">
    <property type="entry name" value="M29_N-terminal"/>
</dbReference>